<sequence length="377" mass="44700">MWPRFPLKKQFKKALKSKDHPVFTGDDQMIIKQIDIRTREKNRNNVTRTQAYWDFYTKHPEIHWSLLAHLVSRNAGWTMTDLKGEHLPHLLNDKERVDFFQFLERGNWLIFQDAYPQLLLYEKGKVQKRSLTHLLPAFGVSTFMTPVWQYYDQSGDSSFLTKALIMNEQQYIESRVIQNQTYKKTVTDTALFKLQDLLNLNHILIPYTTPSLKQRKLFGHTVHHFSSVDERIKFGKELYDLLYSVKSRLTQVEDWATHHPHTGSRKDYWPQLFNDIRERIPNESRKPREKPCGINENEKKFFSPPLSYSWGDQQHQSSEKGDWFNHLNQVHNLTSHIEKQSGDILASYCDTIEKLEFAVFAKNTLREKEDASDQRKV</sequence>
<dbReference type="EMBL" id="JACEFG010000001">
    <property type="protein sequence ID" value="MBA2173714.1"/>
    <property type="molecule type" value="Genomic_DNA"/>
</dbReference>
<dbReference type="Proteomes" id="UP000571017">
    <property type="component" value="Unassembled WGS sequence"/>
</dbReference>
<comment type="caution">
    <text evidence="1">The sequence shown here is derived from an EMBL/GenBank/DDBJ whole genome shotgun (WGS) entry which is preliminary data.</text>
</comment>
<gene>
    <name evidence="1" type="ORF">H0266_02265</name>
</gene>
<evidence type="ECO:0000313" key="2">
    <source>
        <dbReference type="Proteomes" id="UP000571017"/>
    </source>
</evidence>
<proteinExistence type="predicted"/>
<name>A0A838CP29_9BACI</name>
<dbReference type="Pfam" id="PF10720">
    <property type="entry name" value="DUF2515"/>
    <property type="match status" value="1"/>
</dbReference>
<reference evidence="1 2" key="1">
    <citation type="journal article" date="2004" name="Extremophiles">
        <title>Halobacillus locisalis sp. nov., a halophilic bacterium isolated from a marine solar saltern of the Yellow Sea in Korea.</title>
        <authorList>
            <person name="Yoon J.H."/>
            <person name="Kang K.H."/>
            <person name="Oh T.K."/>
            <person name="Park Y.H."/>
        </authorList>
    </citation>
    <scope>NUCLEOTIDE SEQUENCE [LARGE SCALE GENOMIC DNA]</scope>
    <source>
        <strain evidence="1 2">KCTC 3788</strain>
    </source>
</reference>
<dbReference type="AlphaFoldDB" id="A0A838CP29"/>
<organism evidence="1 2">
    <name type="scientific">Halobacillus locisalis</name>
    <dbReference type="NCBI Taxonomy" id="220753"/>
    <lineage>
        <taxon>Bacteria</taxon>
        <taxon>Bacillati</taxon>
        <taxon>Bacillota</taxon>
        <taxon>Bacilli</taxon>
        <taxon>Bacillales</taxon>
        <taxon>Bacillaceae</taxon>
        <taxon>Halobacillus</taxon>
    </lineage>
</organism>
<dbReference type="RefSeq" id="WP_181470756.1">
    <property type="nucleotide sequence ID" value="NZ_JACEFG010000001.1"/>
</dbReference>
<protein>
    <submittedName>
        <fullName evidence="1">DUF2515 family protein</fullName>
    </submittedName>
</protein>
<evidence type="ECO:0000313" key="1">
    <source>
        <dbReference type="EMBL" id="MBA2173714.1"/>
    </source>
</evidence>
<accession>A0A838CP29</accession>
<keyword evidence="2" id="KW-1185">Reference proteome</keyword>
<dbReference type="InterPro" id="IPR019658">
    <property type="entry name" value="DUF2515"/>
</dbReference>